<evidence type="ECO:0000313" key="2">
    <source>
        <dbReference type="EMBL" id="ATZ71584.1"/>
    </source>
</evidence>
<protein>
    <submittedName>
        <fullName evidence="2">Uncharacterized protein</fullName>
    </submittedName>
</protein>
<name>A0A2H4UEF5_9ENTR</name>
<evidence type="ECO:0000256" key="1">
    <source>
        <dbReference type="SAM" id="SignalP"/>
    </source>
</evidence>
<geneLocation type="plasmid" evidence="2">
    <name>unnamed</name>
</geneLocation>
<dbReference type="EMBL" id="MF957312">
    <property type="protein sequence ID" value="ATZ71584.1"/>
    <property type="molecule type" value="Genomic_DNA"/>
</dbReference>
<organism evidence="2">
    <name type="scientific">Enterobacter sp. HP19</name>
    <dbReference type="NCBI Taxonomy" id="1811975"/>
    <lineage>
        <taxon>Bacteria</taxon>
        <taxon>Pseudomonadati</taxon>
        <taxon>Pseudomonadota</taxon>
        <taxon>Gammaproteobacteria</taxon>
        <taxon>Enterobacterales</taxon>
        <taxon>Enterobacteriaceae</taxon>
        <taxon>Enterobacter</taxon>
    </lineage>
</organism>
<feature type="signal peptide" evidence="1">
    <location>
        <begin position="1"/>
        <end position="24"/>
    </location>
</feature>
<sequence>MNILKSSLFIMFLSATLGSFNAVADTFIATDNTANEGAYGGAHYGVFEYTDTNSLINAVKLLDKFGYHSDVVAETLDLNAYRGSVIIFKPEASGKELSYEDVFASFKKFMTPLRFKESDAIVVKNTPLSVNEGGTTIKQFYQVLFDGNHAESSQPFQIPKGGLALTVLKLDGGKLLFITSAP</sequence>
<feature type="chain" id="PRO_5014178707" evidence="1">
    <location>
        <begin position="25"/>
        <end position="182"/>
    </location>
</feature>
<keyword evidence="2" id="KW-0614">Plasmid</keyword>
<reference evidence="2" key="1">
    <citation type="submission" date="2017-09" db="EMBL/GenBank/DDBJ databases">
        <title>Bacteria from fildes peninsula of king george island (maritime Antarctica), carry class 1 integrons and antibiotic resistance cassettes in conjugative plasmids.</title>
        <authorList>
            <person name="Antelo V.B."/>
            <person name="Batista S.B."/>
            <person name="Guerout A.M."/>
            <person name="Mazel D."/>
            <person name="Romero V."/>
            <person name="Sotelo Silveira J."/>
        </authorList>
    </citation>
    <scope>NUCLEOTIDE SEQUENCE</scope>
    <source>
        <strain evidence="2">HP19</strain>
        <plasmid evidence="2">unnamed</plasmid>
    </source>
</reference>
<proteinExistence type="predicted"/>
<dbReference type="AlphaFoldDB" id="A0A2H4UEF5"/>
<accession>A0A2H4UEF5</accession>
<keyword evidence="1" id="KW-0732">Signal</keyword>